<evidence type="ECO:0000256" key="4">
    <source>
        <dbReference type="PROSITE-ProRule" id="PRU00335"/>
    </source>
</evidence>
<keyword evidence="3" id="KW-0804">Transcription</keyword>
<keyword evidence="7" id="KW-1185">Reference proteome</keyword>
<dbReference type="SUPFAM" id="SSF46689">
    <property type="entry name" value="Homeodomain-like"/>
    <property type="match status" value="1"/>
</dbReference>
<evidence type="ECO:0000313" key="7">
    <source>
        <dbReference type="Proteomes" id="UP000715441"/>
    </source>
</evidence>
<dbReference type="InterPro" id="IPR001647">
    <property type="entry name" value="HTH_TetR"/>
</dbReference>
<evidence type="ECO:0000256" key="2">
    <source>
        <dbReference type="ARBA" id="ARBA00023125"/>
    </source>
</evidence>
<keyword evidence="2 4" id="KW-0238">DNA-binding</keyword>
<sequence>MKTQRDPRLDRSRAAILSAAVELLSEGGVQRVTIEAVTARSGVARSTLYRHFRNNTELLAAAFRELLPPLPEPDPALPARDRLLQLVLDQADQIAHVPAMAAVTWMAASGYSAETPSAGERTRLDALRQHIIDNYRRPFDPVLTECLSDSEREIDLALARLIGPLVFNALVTGRPNDREFCTRLVDEFLAATARSR</sequence>
<keyword evidence="1" id="KW-0805">Transcription regulation</keyword>
<organism evidence="6 7">
    <name type="scientific">Amycolatopsis acididurans</name>
    <dbReference type="NCBI Taxonomy" id="2724524"/>
    <lineage>
        <taxon>Bacteria</taxon>
        <taxon>Bacillati</taxon>
        <taxon>Actinomycetota</taxon>
        <taxon>Actinomycetes</taxon>
        <taxon>Pseudonocardiales</taxon>
        <taxon>Pseudonocardiaceae</taxon>
        <taxon>Amycolatopsis</taxon>
    </lineage>
</organism>
<dbReference type="EMBL" id="JAAXLS010000049">
    <property type="protein sequence ID" value="NKQ58134.1"/>
    <property type="molecule type" value="Genomic_DNA"/>
</dbReference>
<protein>
    <submittedName>
        <fullName evidence="6">TetR/AcrR family transcriptional regulator</fullName>
    </submittedName>
</protein>
<dbReference type="Gene3D" id="1.10.10.60">
    <property type="entry name" value="Homeodomain-like"/>
    <property type="match status" value="1"/>
</dbReference>
<accession>A0ABX1JH26</accession>
<dbReference type="InterPro" id="IPR050109">
    <property type="entry name" value="HTH-type_TetR-like_transc_reg"/>
</dbReference>
<dbReference type="PANTHER" id="PTHR30055">
    <property type="entry name" value="HTH-TYPE TRANSCRIPTIONAL REGULATOR RUTR"/>
    <property type="match status" value="1"/>
</dbReference>
<dbReference type="InterPro" id="IPR009057">
    <property type="entry name" value="Homeodomain-like_sf"/>
</dbReference>
<gene>
    <name evidence="6" type="ORF">HFP15_35275</name>
</gene>
<evidence type="ECO:0000256" key="3">
    <source>
        <dbReference type="ARBA" id="ARBA00023163"/>
    </source>
</evidence>
<feature type="DNA-binding region" description="H-T-H motif" evidence="4">
    <location>
        <begin position="33"/>
        <end position="52"/>
    </location>
</feature>
<feature type="domain" description="HTH tetR-type" evidence="5">
    <location>
        <begin position="10"/>
        <end position="70"/>
    </location>
</feature>
<dbReference type="Proteomes" id="UP000715441">
    <property type="component" value="Unassembled WGS sequence"/>
</dbReference>
<dbReference type="PANTHER" id="PTHR30055:SF234">
    <property type="entry name" value="HTH-TYPE TRANSCRIPTIONAL REGULATOR BETI"/>
    <property type="match status" value="1"/>
</dbReference>
<dbReference type="Pfam" id="PF00440">
    <property type="entry name" value="TetR_N"/>
    <property type="match status" value="1"/>
</dbReference>
<evidence type="ECO:0000313" key="6">
    <source>
        <dbReference type="EMBL" id="NKQ58134.1"/>
    </source>
</evidence>
<dbReference type="RefSeq" id="WP_168521671.1">
    <property type="nucleotide sequence ID" value="NZ_JAAXLS010000049.1"/>
</dbReference>
<proteinExistence type="predicted"/>
<evidence type="ECO:0000256" key="1">
    <source>
        <dbReference type="ARBA" id="ARBA00023015"/>
    </source>
</evidence>
<name>A0ABX1JH26_9PSEU</name>
<evidence type="ECO:0000259" key="5">
    <source>
        <dbReference type="PROSITE" id="PS50977"/>
    </source>
</evidence>
<reference evidence="6 7" key="1">
    <citation type="submission" date="2020-04" db="EMBL/GenBank/DDBJ databases">
        <title>Novel species.</title>
        <authorList>
            <person name="Teo W.F.A."/>
            <person name="Lipun K."/>
            <person name="Srisuk N."/>
            <person name="Duangmal K."/>
        </authorList>
    </citation>
    <scope>NUCLEOTIDE SEQUENCE [LARGE SCALE GENOMIC DNA]</scope>
    <source>
        <strain evidence="6 7">K13G38</strain>
    </source>
</reference>
<dbReference type="Gene3D" id="1.10.357.10">
    <property type="entry name" value="Tetracycline Repressor, domain 2"/>
    <property type="match status" value="1"/>
</dbReference>
<dbReference type="PROSITE" id="PS50977">
    <property type="entry name" value="HTH_TETR_2"/>
    <property type="match status" value="1"/>
</dbReference>
<dbReference type="InterPro" id="IPR036271">
    <property type="entry name" value="Tet_transcr_reg_TetR-rel_C_sf"/>
</dbReference>
<dbReference type="PRINTS" id="PR00455">
    <property type="entry name" value="HTHTETR"/>
</dbReference>
<comment type="caution">
    <text evidence="6">The sequence shown here is derived from an EMBL/GenBank/DDBJ whole genome shotgun (WGS) entry which is preliminary data.</text>
</comment>
<dbReference type="SUPFAM" id="SSF48498">
    <property type="entry name" value="Tetracyclin repressor-like, C-terminal domain"/>
    <property type="match status" value="1"/>
</dbReference>